<dbReference type="GO" id="GO:0016020">
    <property type="term" value="C:membrane"/>
    <property type="evidence" value="ECO:0007669"/>
    <property type="project" value="UniProtKB-SubCell"/>
</dbReference>
<evidence type="ECO:0000256" key="4">
    <source>
        <dbReference type="ARBA" id="ARBA00023136"/>
    </source>
</evidence>
<keyword evidence="3 5" id="KW-1133">Transmembrane helix</keyword>
<reference evidence="6" key="1">
    <citation type="submission" date="2023-03" db="EMBL/GenBank/DDBJ databases">
        <title>Edaphobacter sp.</title>
        <authorList>
            <person name="Huber K.J."/>
            <person name="Papendorf J."/>
            <person name="Pilke C."/>
            <person name="Bunk B."/>
            <person name="Sproeer C."/>
            <person name="Pester M."/>
        </authorList>
    </citation>
    <scope>NUCLEOTIDE SEQUENCE</scope>
    <source>
        <strain evidence="6">DSM 109920</strain>
    </source>
</reference>
<organism evidence="6">
    <name type="scientific">Edaphobacter paludis</name>
    <dbReference type="NCBI Taxonomy" id="3035702"/>
    <lineage>
        <taxon>Bacteria</taxon>
        <taxon>Pseudomonadati</taxon>
        <taxon>Acidobacteriota</taxon>
        <taxon>Terriglobia</taxon>
        <taxon>Terriglobales</taxon>
        <taxon>Acidobacteriaceae</taxon>
        <taxon>Edaphobacter</taxon>
    </lineage>
</organism>
<keyword evidence="2 5" id="KW-0812">Transmembrane</keyword>
<protein>
    <submittedName>
        <fullName evidence="6">Uncharacterized protein</fullName>
    </submittedName>
</protein>
<comment type="subcellular location">
    <subcellularLocation>
        <location evidence="1">Membrane</location>
        <topology evidence="1">Multi-pass membrane protein</topology>
    </subcellularLocation>
</comment>
<evidence type="ECO:0000256" key="5">
    <source>
        <dbReference type="SAM" id="Phobius"/>
    </source>
</evidence>
<accession>A0AAU7DDD0</accession>
<evidence type="ECO:0000256" key="2">
    <source>
        <dbReference type="ARBA" id="ARBA00022692"/>
    </source>
</evidence>
<dbReference type="RefSeq" id="WP_348270214.1">
    <property type="nucleotide sequence ID" value="NZ_CP121195.1"/>
</dbReference>
<proteinExistence type="predicted"/>
<name>A0AAU7DDD0_9BACT</name>
<dbReference type="AlphaFoldDB" id="A0AAU7DDD0"/>
<evidence type="ECO:0000256" key="3">
    <source>
        <dbReference type="ARBA" id="ARBA00022989"/>
    </source>
</evidence>
<evidence type="ECO:0000256" key="1">
    <source>
        <dbReference type="ARBA" id="ARBA00004141"/>
    </source>
</evidence>
<gene>
    <name evidence="6" type="ORF">P8936_15135</name>
</gene>
<keyword evidence="4 5" id="KW-0472">Membrane</keyword>
<sequence>MTNSFSGIRPADAPAFIAAQLVGAFLATLLFQWLMPSMKSDSFGVFVNHHDGLEI</sequence>
<dbReference type="EMBL" id="CP121195">
    <property type="protein sequence ID" value="XBH15327.1"/>
    <property type="molecule type" value="Genomic_DNA"/>
</dbReference>
<dbReference type="SUPFAM" id="SSF81338">
    <property type="entry name" value="Aquaporin-like"/>
    <property type="match status" value="1"/>
</dbReference>
<feature type="transmembrane region" description="Helical" evidence="5">
    <location>
        <begin position="15"/>
        <end position="34"/>
    </location>
</feature>
<dbReference type="Gene3D" id="1.20.1080.10">
    <property type="entry name" value="Glycerol uptake facilitator protein"/>
    <property type="match status" value="1"/>
</dbReference>
<evidence type="ECO:0000313" key="6">
    <source>
        <dbReference type="EMBL" id="XBH15327.1"/>
    </source>
</evidence>
<dbReference type="InterPro" id="IPR023271">
    <property type="entry name" value="Aquaporin-like"/>
</dbReference>